<dbReference type="EMBL" id="JAMZOO010000001">
    <property type="protein sequence ID" value="MEB6856075.1"/>
    <property type="molecule type" value="Genomic_DNA"/>
</dbReference>
<gene>
    <name evidence="3" type="ORF">NA736_03390</name>
</gene>
<keyword evidence="4" id="KW-1185">Reference proteome</keyword>
<dbReference type="Pfam" id="PF18668">
    <property type="entry name" value="Tail_spike_N"/>
    <property type="match status" value="1"/>
</dbReference>
<organism evidence="3 4">
    <name type="scientific">Proteus cibi</name>
    <dbReference type="NCBI Taxonomy" id="2050966"/>
    <lineage>
        <taxon>Bacteria</taxon>
        <taxon>Pseudomonadati</taxon>
        <taxon>Pseudomonadota</taxon>
        <taxon>Gammaproteobacteria</taxon>
        <taxon>Enterobacterales</taxon>
        <taxon>Morganellaceae</taxon>
        <taxon>Proteus</taxon>
    </lineage>
</organism>
<evidence type="ECO:0000256" key="1">
    <source>
        <dbReference type="SAM" id="MobiDB-lite"/>
    </source>
</evidence>
<dbReference type="Proteomes" id="UP001332939">
    <property type="component" value="Unassembled WGS sequence"/>
</dbReference>
<evidence type="ECO:0000313" key="4">
    <source>
        <dbReference type="Proteomes" id="UP001332939"/>
    </source>
</evidence>
<dbReference type="RefSeq" id="WP_123822178.1">
    <property type="nucleotide sequence ID" value="NZ_JAMZOO010000001.1"/>
</dbReference>
<proteinExistence type="predicted"/>
<feature type="domain" description="Tail spike TSP1/Gp66 N-terminal" evidence="2">
    <location>
        <begin position="217"/>
        <end position="274"/>
    </location>
</feature>
<protein>
    <recommendedName>
        <fullName evidence="2">Tail spike TSP1/Gp66 N-terminal domain-containing protein</fullName>
    </recommendedName>
</protein>
<accession>A0ABU6EDI3</accession>
<reference evidence="3 4" key="1">
    <citation type="submission" date="2022-05" db="EMBL/GenBank/DDBJ databases">
        <title>Whole genome sequences of Escherichia coli of fish isolates collected from Assam, India.</title>
        <authorList>
            <person name="Sudha S."/>
            <person name="Muneeb K.H."/>
            <person name="Rakshit O."/>
            <person name="Mendem S.K."/>
            <person name="Raisen C."/>
            <person name="Holmes M.A."/>
            <person name="Shome B.R."/>
            <person name="Sivaraman G.K."/>
        </authorList>
    </citation>
    <scope>NUCLEOTIDE SEQUENCE [LARGE SCALE GENOMIC DNA]</scope>
    <source>
        <strain evidence="3 4">278</strain>
    </source>
</reference>
<evidence type="ECO:0000313" key="3">
    <source>
        <dbReference type="EMBL" id="MEB6856075.1"/>
    </source>
</evidence>
<comment type="caution">
    <text evidence="3">The sequence shown here is derived from an EMBL/GenBank/DDBJ whole genome shotgun (WGS) entry which is preliminary data.</text>
</comment>
<name>A0ABU6EDI3_9GAMM</name>
<feature type="region of interest" description="Disordered" evidence="1">
    <location>
        <begin position="176"/>
        <end position="197"/>
    </location>
</feature>
<dbReference type="InterPro" id="IPR040775">
    <property type="entry name" value="Tail_spike_N"/>
</dbReference>
<sequence>MTVSTELSHEEYVGNGVTTDFDFRFRIFESKHLIVVVADSDGNETTLKNGTDYTIVGAGSYHGGKVVLNKPLAQDWKILLERDLPVVQETDLRNQGKFFAEVHEDAFDYLTMLIQKALGTFSLSLRKPTYLSNYYDAKGNRIANLAPPKFGSDSANKDYVDNSIKNIDGKTLRVKDKPIPALPSAEQRRNKQLGFDNEGYPQLLDPAETGSLGYVLVDSFEKGAEITTRYQALHWESNGEYYRWDGDLPKYVPLNSSPENTGEIGLGRWVSVGDVTLRNDIKSICYILNSVDGEFIPNIYNYILLKGRYLYYRINSSEVKFIDGVEVIRTMDGSTWTLDNSISKIFASDFCENTSESLNYVYSIATKFKAEFYIDKNFENLLPVKTGFIDNGSGAHLSILTILSNSCIRFINNAFISLSPKFNRKNSNIIYIREISNFEIHDPHIVGDRLTNNAGGEWGYGITIYECKNGVIYNPICENMHGDGIYIGKSWGNPENTVPENIRIIKPICKKIRRNGISLTSGVKINIIEPDISDVGDSDGIDGALPKSGIDIEPEGKIGYSIPFLEDCIIHSPMITNCYDGIHGWINRDNINVYVDITGTTRLDKISNIGISIYYQSSFCKGIVNFDKILFVNNPRRGVEFSWSSIGELHLNISELVTLDKKSKLGIYHNVISSPKYKQLGNVYIGLNPYVDKGISYVDDVIIDGIDVEYYIINLNKINKVHFYNSGSNYSKMSGSVDCMLDYLAKDNIDTKRLPDEIIFNISSSSSEKELELNSKNDFRKIKYSFSTNSIKGKGMTISGVKILKNGIIYTKCKSKNPGDFIILKNNENIAPFYGYSECVNIFGDWEFLE</sequence>
<dbReference type="Gene3D" id="2.10.10.80">
    <property type="match status" value="1"/>
</dbReference>
<evidence type="ECO:0000259" key="2">
    <source>
        <dbReference type="Pfam" id="PF18668"/>
    </source>
</evidence>